<keyword evidence="3" id="KW-0732">Signal</keyword>
<reference evidence="4 5" key="1">
    <citation type="submission" date="2019-09" db="EMBL/GenBank/DDBJ databases">
        <title>Complete genome sequencing of four Arcobacter species reveals a diverse suite of mobile elements.</title>
        <authorList>
            <person name="Miller W.G."/>
            <person name="Yee E."/>
            <person name="Bono J.L."/>
        </authorList>
    </citation>
    <scope>NUCLEOTIDE SEQUENCE [LARGE SCALE GENOMIC DNA]</scope>
    <source>
        <strain evidence="4 5">LMG 26638</strain>
    </source>
</reference>
<evidence type="ECO:0000313" key="5">
    <source>
        <dbReference type="Proteomes" id="UP000322726"/>
    </source>
</evidence>
<dbReference type="Pfam" id="PF01297">
    <property type="entry name" value="ZnuA"/>
    <property type="match status" value="1"/>
</dbReference>
<proteinExistence type="inferred from homology"/>
<dbReference type="GO" id="GO:0030001">
    <property type="term" value="P:metal ion transport"/>
    <property type="evidence" value="ECO:0007669"/>
    <property type="project" value="InterPro"/>
</dbReference>
<reference evidence="4 5" key="3">
    <citation type="submission" date="2019-09" db="EMBL/GenBank/DDBJ databases">
        <title>Taxonomic note: a critical rebuttal of the proposed division of the genus Arcobacter into six genera, emended descriptions of Arcobacter anaerophilus and the genus Arcobacter, and an assessment of genus-level boundaries for Epsilonproteobacteria using in silico genomic comparator tools.</title>
        <authorList>
            <person name="On S.L.W."/>
            <person name="Miller W.G."/>
            <person name="Biggs P."/>
            <person name="Cornelius A."/>
            <person name="Vandamme P."/>
        </authorList>
    </citation>
    <scope>NUCLEOTIDE SEQUENCE [LARGE SCALE GENOMIC DNA]</scope>
    <source>
        <strain evidence="4 5">LMG 26638</strain>
    </source>
</reference>
<evidence type="ECO:0000256" key="1">
    <source>
        <dbReference type="ARBA" id="ARBA00011028"/>
    </source>
</evidence>
<accession>A0A5C2H8K5</accession>
<evidence type="ECO:0000313" key="4">
    <source>
        <dbReference type="EMBL" id="QEP33795.1"/>
    </source>
</evidence>
<dbReference type="AlphaFoldDB" id="A0A5C2H8K5"/>
<organism evidence="4 5">
    <name type="scientific">Malaciobacter pacificus</name>
    <dbReference type="NCBI Taxonomy" id="1080223"/>
    <lineage>
        <taxon>Bacteria</taxon>
        <taxon>Pseudomonadati</taxon>
        <taxon>Campylobacterota</taxon>
        <taxon>Epsilonproteobacteria</taxon>
        <taxon>Campylobacterales</taxon>
        <taxon>Arcobacteraceae</taxon>
        <taxon>Malaciobacter</taxon>
    </lineage>
</organism>
<sequence>MKKLFVVLIFLFSWTFLSAKEISVSILPQKYFVEKIVGDKFNVNVMVKPGSSPATYEPKTSQMRDLVKSDIYFSIDVPFEKVWLEKFKQSAKNTLFVDTSKGIEKLAMEAHSHGEEQHHEEDKHEEHDHEEHAHDHGGLDPHIWLDPILVKIQAKNIYDAVSKIDSKNSEFYKANYEVFIKELEQLDNNIKDILKDVEHKPFMVFHPSWGYFAKRYHLEQVSIEVEGKEPKPNQLVEIIEDAKKHNIKVVFVAPQFSQNSAKTISKSLNANVVTINPLSLKWDEELIITAKEIEKSYK</sequence>
<dbReference type="KEGG" id="apai:APAC_0648"/>
<gene>
    <name evidence="4" type="ORF">APAC_0648</name>
</gene>
<dbReference type="RefSeq" id="WP_130232752.1">
    <property type="nucleotide sequence ID" value="NZ_BMEF01000002.1"/>
</dbReference>
<dbReference type="InterPro" id="IPR050492">
    <property type="entry name" value="Bact_metal-bind_prot9"/>
</dbReference>
<comment type="similarity">
    <text evidence="1">Belongs to the bacterial solute-binding protein 9 family.</text>
</comment>
<evidence type="ECO:0000256" key="2">
    <source>
        <dbReference type="ARBA" id="ARBA00022448"/>
    </source>
</evidence>
<protein>
    <submittedName>
        <fullName evidence="4">Metal ion ABC transporter, periplasmic metal-binding protein</fullName>
    </submittedName>
</protein>
<dbReference type="InterPro" id="IPR006127">
    <property type="entry name" value="ZnuA-like"/>
</dbReference>
<reference evidence="5" key="2">
    <citation type="submission" date="2019-09" db="EMBL/GenBank/DDBJ databases">
        <title>Complete genome sequencing of four Arcobacter species reveals a diverse suite of mobile elements.</title>
        <authorList>
            <person name="On S.L.W."/>
            <person name="Miller W.G."/>
            <person name="Biggs P."/>
            <person name="Cornelius A."/>
            <person name="Vandamme P."/>
        </authorList>
    </citation>
    <scope>NUCLEOTIDE SEQUENCE [LARGE SCALE GENOMIC DNA]</scope>
    <source>
        <strain evidence="5">LMG 26638</strain>
    </source>
</reference>
<dbReference type="Gene3D" id="3.40.50.1980">
    <property type="entry name" value="Nitrogenase molybdenum iron protein domain"/>
    <property type="match status" value="2"/>
</dbReference>
<dbReference type="PANTHER" id="PTHR42953:SF3">
    <property type="entry name" value="HIGH-AFFINITY ZINC UPTAKE SYSTEM PROTEIN ZNUA"/>
    <property type="match status" value="1"/>
</dbReference>
<evidence type="ECO:0000256" key="3">
    <source>
        <dbReference type="ARBA" id="ARBA00022729"/>
    </source>
</evidence>
<name>A0A5C2H8K5_9BACT</name>
<keyword evidence="2" id="KW-0813">Transport</keyword>
<dbReference type="PANTHER" id="PTHR42953">
    <property type="entry name" value="HIGH-AFFINITY ZINC UPTAKE SYSTEM PROTEIN ZNUA-RELATED"/>
    <property type="match status" value="1"/>
</dbReference>
<dbReference type="SUPFAM" id="SSF53807">
    <property type="entry name" value="Helical backbone' metal receptor"/>
    <property type="match status" value="1"/>
</dbReference>
<dbReference type="Proteomes" id="UP000322726">
    <property type="component" value="Chromosome"/>
</dbReference>
<dbReference type="GO" id="GO:0046872">
    <property type="term" value="F:metal ion binding"/>
    <property type="evidence" value="ECO:0007669"/>
    <property type="project" value="InterPro"/>
</dbReference>
<keyword evidence="5" id="KW-1185">Reference proteome</keyword>
<dbReference type="OrthoDB" id="9810636at2"/>
<dbReference type="EMBL" id="CP035928">
    <property type="protein sequence ID" value="QEP33795.1"/>
    <property type="molecule type" value="Genomic_DNA"/>
</dbReference>